<dbReference type="RefSeq" id="WP_376736140.1">
    <property type="nucleotide sequence ID" value="NZ_JAYMRP010000051.1"/>
</dbReference>
<evidence type="ECO:0000256" key="1">
    <source>
        <dbReference type="SAM" id="MobiDB-lite"/>
    </source>
</evidence>
<evidence type="ECO:0000313" key="2">
    <source>
        <dbReference type="EMBL" id="MFB8777699.1"/>
    </source>
</evidence>
<dbReference type="EMBL" id="JAYMRP010000051">
    <property type="protein sequence ID" value="MFB8777699.1"/>
    <property type="molecule type" value="Genomic_DNA"/>
</dbReference>
<proteinExistence type="predicted"/>
<feature type="region of interest" description="Disordered" evidence="1">
    <location>
        <begin position="86"/>
        <end position="112"/>
    </location>
</feature>
<protein>
    <submittedName>
        <fullName evidence="2">Uncharacterized protein</fullName>
    </submittedName>
</protein>
<reference evidence="2 3" key="1">
    <citation type="submission" date="2024-01" db="EMBL/GenBank/DDBJ databases">
        <title>Genome mining of biosynthetic gene clusters to explore secondary metabolites of Streptomyces sp.</title>
        <authorList>
            <person name="Baig A."/>
            <person name="Ajitkumar Shintre N."/>
            <person name="Kumar H."/>
            <person name="Anbarasu A."/>
            <person name="Ramaiah S."/>
        </authorList>
    </citation>
    <scope>NUCLEOTIDE SEQUENCE [LARGE SCALE GENOMIC DNA]</scope>
    <source>
        <strain evidence="2 3">A57</strain>
    </source>
</reference>
<organism evidence="2 3">
    <name type="scientific">Streptomyces broussonetiae</name>
    <dbReference type="NCBI Taxonomy" id="2686304"/>
    <lineage>
        <taxon>Bacteria</taxon>
        <taxon>Bacillati</taxon>
        <taxon>Actinomycetota</taxon>
        <taxon>Actinomycetes</taxon>
        <taxon>Kitasatosporales</taxon>
        <taxon>Streptomycetaceae</taxon>
        <taxon>Streptomyces</taxon>
    </lineage>
</organism>
<name>A0ABV5ELH3_9ACTN</name>
<comment type="caution">
    <text evidence="2">The sequence shown here is derived from an EMBL/GenBank/DDBJ whole genome shotgun (WGS) entry which is preliminary data.</text>
</comment>
<keyword evidence="3" id="KW-1185">Reference proteome</keyword>
<accession>A0ABV5ELH3</accession>
<evidence type="ECO:0000313" key="3">
    <source>
        <dbReference type="Proteomes" id="UP001585080"/>
    </source>
</evidence>
<dbReference type="Proteomes" id="UP001585080">
    <property type="component" value="Unassembled WGS sequence"/>
</dbReference>
<gene>
    <name evidence="2" type="ORF">VSS16_34165</name>
</gene>
<sequence length="112" mass="12192">MTTEGEMTDRVTAAVEELTRRLVHDLVRPPDTSDEVPDERGRALARLAVLVQVEQAVHDLEHGAARAAAVAGAGYPEIGRAARMTRQGARRRWPGLTHADSRHPSPAPLRST</sequence>